<dbReference type="PANTHER" id="PTHR33626:SF2">
    <property type="match status" value="1"/>
</dbReference>
<reference evidence="1" key="1">
    <citation type="submission" date="2025-08" db="UniProtKB">
        <authorList>
            <consortium name="Ensembl"/>
        </authorList>
    </citation>
    <scope>IDENTIFICATION</scope>
</reference>
<reference evidence="1" key="2">
    <citation type="submission" date="2025-09" db="UniProtKB">
        <authorList>
            <consortium name="Ensembl"/>
        </authorList>
    </citation>
    <scope>IDENTIFICATION</scope>
</reference>
<keyword evidence="2" id="KW-1185">Reference proteome</keyword>
<dbReference type="GeneTree" id="ENSGT00390000016898"/>
<evidence type="ECO:0000313" key="1">
    <source>
        <dbReference type="Ensembl" id="ENSECRP00000025402.1"/>
    </source>
</evidence>
<organism evidence="1 2">
    <name type="scientific">Erpetoichthys calabaricus</name>
    <name type="common">Rope fish</name>
    <name type="synonym">Calamoichthys calabaricus</name>
    <dbReference type="NCBI Taxonomy" id="27687"/>
    <lineage>
        <taxon>Eukaryota</taxon>
        <taxon>Metazoa</taxon>
        <taxon>Chordata</taxon>
        <taxon>Craniata</taxon>
        <taxon>Vertebrata</taxon>
        <taxon>Euteleostomi</taxon>
        <taxon>Actinopterygii</taxon>
        <taxon>Polypteriformes</taxon>
        <taxon>Polypteridae</taxon>
        <taxon>Erpetoichthys</taxon>
    </lineage>
</organism>
<dbReference type="Proteomes" id="UP000694620">
    <property type="component" value="Unassembled WGS sequence"/>
</dbReference>
<proteinExistence type="predicted"/>
<dbReference type="Ensembl" id="ENSECRT00000025943.1">
    <property type="protein sequence ID" value="ENSECRP00000025402.1"/>
    <property type="gene ID" value="ENSECRG00000017157.1"/>
</dbReference>
<dbReference type="PANTHER" id="PTHR33626">
    <property type="entry name" value="ZGC:158463"/>
    <property type="match status" value="1"/>
</dbReference>
<evidence type="ECO:0000313" key="2">
    <source>
        <dbReference type="Proteomes" id="UP000694620"/>
    </source>
</evidence>
<dbReference type="AlphaFoldDB" id="A0A8C4T566"/>
<accession>A0A8C4T566</accession>
<protein>
    <submittedName>
        <fullName evidence="1">Uncharacterized protein</fullName>
    </submittedName>
</protein>
<name>A0A8C4T566_ERPCA</name>
<sequence>MLNSYATPELTNNRSVMPLDVWGCTRTTLNGSTCVYPAQRGVGKPLNPIRDGDRGLQLFPTNEEFPVSTGHKIALIKIPYQLFKTIKPNLVVTKTIKKKKTLWGISTSKPKWTTL</sequence>